<dbReference type="AlphaFoldDB" id="A0AAN4YX56"/>
<sequence length="74" mass="8040">MNSERKQHTPRNSGIPTSTKATLIADAPAVVERSKAYPSRAGERMCLAVTQYPEAIQTLIDPSPSSPYLVELVV</sequence>
<dbReference type="Proteomes" id="UP001165205">
    <property type="component" value="Unassembled WGS sequence"/>
</dbReference>
<dbReference type="EMBL" id="BSYA01000182">
    <property type="protein sequence ID" value="GMG35870.1"/>
    <property type="molecule type" value="Genomic_DNA"/>
</dbReference>
<organism evidence="2 3">
    <name type="scientific">Aspergillus oryzae</name>
    <name type="common">Yellow koji mold</name>
    <dbReference type="NCBI Taxonomy" id="5062"/>
    <lineage>
        <taxon>Eukaryota</taxon>
        <taxon>Fungi</taxon>
        <taxon>Dikarya</taxon>
        <taxon>Ascomycota</taxon>
        <taxon>Pezizomycotina</taxon>
        <taxon>Eurotiomycetes</taxon>
        <taxon>Eurotiomycetidae</taxon>
        <taxon>Eurotiales</taxon>
        <taxon>Aspergillaceae</taxon>
        <taxon>Aspergillus</taxon>
        <taxon>Aspergillus subgen. Circumdati</taxon>
    </lineage>
</organism>
<feature type="compositionally biased region" description="Polar residues" evidence="1">
    <location>
        <begin position="10"/>
        <end position="21"/>
    </location>
</feature>
<feature type="region of interest" description="Disordered" evidence="1">
    <location>
        <begin position="1"/>
        <end position="21"/>
    </location>
</feature>
<gene>
    <name evidence="2" type="ORF">Aory04_001101400</name>
</gene>
<evidence type="ECO:0000313" key="2">
    <source>
        <dbReference type="EMBL" id="GMG35870.1"/>
    </source>
</evidence>
<proteinExistence type="predicted"/>
<name>A0AAN4YX56_ASPOZ</name>
<reference evidence="2" key="1">
    <citation type="submission" date="2023-04" db="EMBL/GenBank/DDBJ databases">
        <title>Aspergillus oryzae NBRC 4228.</title>
        <authorList>
            <person name="Ichikawa N."/>
            <person name="Sato H."/>
            <person name="Tonouchi N."/>
        </authorList>
    </citation>
    <scope>NUCLEOTIDE SEQUENCE</scope>
    <source>
        <strain evidence="2">NBRC 4228</strain>
    </source>
</reference>
<comment type="caution">
    <text evidence="2">The sequence shown here is derived from an EMBL/GenBank/DDBJ whole genome shotgun (WGS) entry which is preliminary data.</text>
</comment>
<evidence type="ECO:0000256" key="1">
    <source>
        <dbReference type="SAM" id="MobiDB-lite"/>
    </source>
</evidence>
<protein>
    <submittedName>
        <fullName evidence="2">Unnamed protein product</fullName>
    </submittedName>
</protein>
<accession>A0AAN4YX56</accession>
<evidence type="ECO:0000313" key="3">
    <source>
        <dbReference type="Proteomes" id="UP001165205"/>
    </source>
</evidence>